<dbReference type="InterPro" id="IPR003657">
    <property type="entry name" value="WRKY_dom"/>
</dbReference>
<dbReference type="EMBL" id="CAJFDI010000005">
    <property type="protein sequence ID" value="CAD5232842.1"/>
    <property type="molecule type" value="Genomic_DNA"/>
</dbReference>
<dbReference type="GO" id="GO:0043565">
    <property type="term" value="F:sequence-specific DNA binding"/>
    <property type="evidence" value="ECO:0007669"/>
    <property type="project" value="InterPro"/>
</dbReference>
<dbReference type="AlphaFoldDB" id="A0A7I8X868"/>
<feature type="domain" description="WRKY" evidence="2">
    <location>
        <begin position="61"/>
        <end position="98"/>
    </location>
</feature>
<dbReference type="GO" id="GO:0003700">
    <property type="term" value="F:DNA-binding transcription factor activity"/>
    <property type="evidence" value="ECO:0007669"/>
    <property type="project" value="InterPro"/>
</dbReference>
<evidence type="ECO:0000256" key="1">
    <source>
        <dbReference type="PROSITE-ProRule" id="PRU00325"/>
    </source>
</evidence>
<gene>
    <name evidence="4" type="ORF">BXYJ_LOCUS12933</name>
</gene>
<dbReference type="GO" id="GO:0008270">
    <property type="term" value="F:zinc ion binding"/>
    <property type="evidence" value="ECO:0007669"/>
    <property type="project" value="UniProtKB-KW"/>
</dbReference>
<name>A0A7I8X868_BURXY</name>
<evidence type="ECO:0000259" key="3">
    <source>
        <dbReference type="PROSITE" id="PS50966"/>
    </source>
</evidence>
<dbReference type="PROSITE" id="PS50811">
    <property type="entry name" value="WRKY"/>
    <property type="match status" value="1"/>
</dbReference>
<evidence type="ECO:0000259" key="2">
    <source>
        <dbReference type="PROSITE" id="PS50811"/>
    </source>
</evidence>
<dbReference type="Proteomes" id="UP000582659">
    <property type="component" value="Unassembled WGS sequence"/>
</dbReference>
<organism evidence="4 5">
    <name type="scientific">Bursaphelenchus xylophilus</name>
    <name type="common">Pinewood nematode worm</name>
    <name type="synonym">Aphelenchoides xylophilus</name>
    <dbReference type="NCBI Taxonomy" id="6326"/>
    <lineage>
        <taxon>Eukaryota</taxon>
        <taxon>Metazoa</taxon>
        <taxon>Ecdysozoa</taxon>
        <taxon>Nematoda</taxon>
        <taxon>Chromadorea</taxon>
        <taxon>Rhabditida</taxon>
        <taxon>Tylenchina</taxon>
        <taxon>Tylenchomorpha</taxon>
        <taxon>Aphelenchoidea</taxon>
        <taxon>Aphelenchoididae</taxon>
        <taxon>Bursaphelenchus</taxon>
    </lineage>
</organism>
<dbReference type="PROSITE" id="PS50966">
    <property type="entry name" value="ZF_SWIM"/>
    <property type="match status" value="1"/>
</dbReference>
<evidence type="ECO:0000313" key="4">
    <source>
        <dbReference type="EMBL" id="CAD5232842.1"/>
    </source>
</evidence>
<feature type="domain" description="SWIM-type" evidence="3">
    <location>
        <begin position="502"/>
        <end position="539"/>
    </location>
</feature>
<protein>
    <submittedName>
        <fullName evidence="4">(pine wood nematode) hypothetical protein</fullName>
    </submittedName>
</protein>
<accession>A0A7I8X868</accession>
<comment type="caution">
    <text evidence="4">The sequence shown here is derived from an EMBL/GenBank/DDBJ whole genome shotgun (WGS) entry which is preliminary data.</text>
</comment>
<keyword evidence="1" id="KW-0862">Zinc</keyword>
<reference evidence="4" key="1">
    <citation type="submission" date="2020-09" db="EMBL/GenBank/DDBJ databases">
        <authorList>
            <person name="Kikuchi T."/>
        </authorList>
    </citation>
    <scope>NUCLEOTIDE SEQUENCE</scope>
    <source>
        <strain evidence="4">Ka4C1</strain>
    </source>
</reference>
<keyword evidence="1" id="KW-0479">Metal-binding</keyword>
<dbReference type="Proteomes" id="UP000659654">
    <property type="component" value="Unassembled WGS sequence"/>
</dbReference>
<keyword evidence="5" id="KW-1185">Reference proteome</keyword>
<keyword evidence="1" id="KW-0863">Zinc-finger</keyword>
<dbReference type="InterPro" id="IPR007527">
    <property type="entry name" value="Znf_SWIM"/>
</dbReference>
<evidence type="ECO:0000313" key="5">
    <source>
        <dbReference type="Proteomes" id="UP000659654"/>
    </source>
</evidence>
<sequence>MAEKSTKKPNKRTGRRPKFEYKEIRKFESFEAFEGWWKAEGSEGLERDHSYRNSEGEEVEYFRCSSRGCGFRAKVVYSAYEPTVSYHTIDVPHNPDAHVATAKLTNALKRRVKELFDEEFQPKKIRETLLEETEDPSKVPSINQIHMICKRLKTEAAKPTLITLEDLEIINHIAENSKEPADENAVFVVGSTPYKRHGDFCIVWSTKSLIKIQSESEFLAINGVPHLTWQSHVMLFAGTYVGNVFRPVYLALVSRIHKNPISELFKILAAKQSSPLKFVQSDISPAITECCQEVFPEARRLHDVREVSKDVEAKVNKSAESVEHIEAIRRDIATLGFALTDEQFSNASAKAVDRWRELGVAEPVLDHFTTSWLSSPNCYWYQGASPFPVTCEALESEFHAIKRVHSLREKMKFEFFNKWLQKTIQVDWIEEKDAISTEIPQPLYSEAYSLSLYGRSITGIEGTDEYLMPSESAGKIKIEERLIDSLYSSTYKTFEDYAKTRFQVYHLRKTGPKTFSCTCKFGSMKKPCKHAVYLACSLQLDSYPEVDAAPGRGVEVIRVEPR</sequence>
<dbReference type="EMBL" id="CAJFCV020000005">
    <property type="protein sequence ID" value="CAG9125913.1"/>
    <property type="molecule type" value="Genomic_DNA"/>
</dbReference>
<proteinExistence type="predicted"/>